<dbReference type="EMBL" id="AGNK02004040">
    <property type="status" value="NOT_ANNOTATED_CDS"/>
    <property type="molecule type" value="Genomic_DNA"/>
</dbReference>
<evidence type="ECO:0000256" key="3">
    <source>
        <dbReference type="ARBA" id="ARBA00023002"/>
    </source>
</evidence>
<evidence type="ECO:0000313" key="5">
    <source>
        <dbReference type="EnsemblPlants" id="KQK96103"/>
    </source>
</evidence>
<dbReference type="Proteomes" id="UP000004995">
    <property type="component" value="Unassembled WGS sequence"/>
</dbReference>
<dbReference type="GO" id="GO:0016616">
    <property type="term" value="F:oxidoreductase activity, acting on the CH-OH group of donors, NAD or NADP as acceptor"/>
    <property type="evidence" value="ECO:0007669"/>
    <property type="project" value="InterPro"/>
</dbReference>
<dbReference type="EMBL" id="CM003534">
    <property type="protein sequence ID" value="RCV32426.1"/>
    <property type="molecule type" value="Genomic_DNA"/>
</dbReference>
<sequence length="104" mass="11738">MVCFLQATEGSLHFSIDTMSGTYPIDHYLSLLKVGGMMVLLSFPSEIKVQAANLNLSSVTGGTKDIEEMINFWAATKIYPERLIDQDDRYPFVVDRESFQVLKL</sequence>
<evidence type="ECO:0000313" key="6">
    <source>
        <dbReference type="Proteomes" id="UP000004995"/>
    </source>
</evidence>
<dbReference type="PANTHER" id="PTHR42683">
    <property type="entry name" value="ALDEHYDE REDUCTASE"/>
    <property type="match status" value="1"/>
</dbReference>
<dbReference type="GO" id="GO:0046872">
    <property type="term" value="F:metal ion binding"/>
    <property type="evidence" value="ECO:0007669"/>
    <property type="project" value="UniProtKB-KW"/>
</dbReference>
<keyword evidence="3" id="KW-0560">Oxidoreductase</keyword>
<dbReference type="EnsemblPlants" id="KQK96103">
    <property type="protein sequence ID" value="KQK96103"/>
    <property type="gene ID" value="SETIT_011417mg"/>
</dbReference>
<evidence type="ECO:0000313" key="4">
    <source>
        <dbReference type="EMBL" id="RCV32426.1"/>
    </source>
</evidence>
<dbReference type="Gramene" id="KQK96103">
    <property type="protein sequence ID" value="KQK96103"/>
    <property type="gene ID" value="SETIT_011417mg"/>
</dbReference>
<keyword evidence="2" id="KW-0862">Zinc</keyword>
<dbReference type="OrthoDB" id="779048at2759"/>
<keyword evidence="1" id="KW-0479">Metal-binding</keyword>
<keyword evidence="6" id="KW-1185">Reference proteome</keyword>
<organism evidence="4">
    <name type="scientific">Setaria italica</name>
    <name type="common">Foxtail millet</name>
    <name type="synonym">Panicum italicum</name>
    <dbReference type="NCBI Taxonomy" id="4555"/>
    <lineage>
        <taxon>Eukaryota</taxon>
        <taxon>Viridiplantae</taxon>
        <taxon>Streptophyta</taxon>
        <taxon>Embryophyta</taxon>
        <taxon>Tracheophyta</taxon>
        <taxon>Spermatophyta</taxon>
        <taxon>Magnoliopsida</taxon>
        <taxon>Liliopsida</taxon>
        <taxon>Poales</taxon>
        <taxon>Poaceae</taxon>
        <taxon>PACMAD clade</taxon>
        <taxon>Panicoideae</taxon>
        <taxon>Panicodae</taxon>
        <taxon>Paniceae</taxon>
        <taxon>Cenchrinae</taxon>
        <taxon>Setaria</taxon>
    </lineage>
</organism>
<reference evidence="5" key="3">
    <citation type="submission" date="2018-08" db="UniProtKB">
        <authorList>
            <consortium name="EnsemblPlants"/>
        </authorList>
    </citation>
    <scope>IDENTIFICATION</scope>
    <source>
        <strain evidence="5">Yugu1</strain>
    </source>
</reference>
<dbReference type="HOGENOM" id="CLU_2254854_0_0_1"/>
<evidence type="ECO:0000256" key="2">
    <source>
        <dbReference type="ARBA" id="ARBA00022833"/>
    </source>
</evidence>
<dbReference type="eggNOG" id="KOG0023">
    <property type="taxonomic scope" value="Eukaryota"/>
</dbReference>
<protein>
    <submittedName>
        <fullName evidence="4 5">Uncharacterized protein</fullName>
    </submittedName>
</protein>
<dbReference type="STRING" id="4555.K3YB23"/>
<reference evidence="4" key="2">
    <citation type="submission" date="2015-07" db="EMBL/GenBank/DDBJ databases">
        <authorList>
            <person name="Noorani M."/>
        </authorList>
    </citation>
    <scope>NUCLEOTIDE SEQUENCE</scope>
    <source>
        <strain evidence="4">Yugu1</strain>
    </source>
</reference>
<gene>
    <name evidence="4" type="ORF">SETIT_7G001900v2</name>
</gene>
<dbReference type="AlphaFoldDB" id="K3YB23"/>
<evidence type="ECO:0000256" key="1">
    <source>
        <dbReference type="ARBA" id="ARBA00022723"/>
    </source>
</evidence>
<accession>K3YB23</accession>
<dbReference type="Gene3D" id="3.40.50.720">
    <property type="entry name" value="NAD(P)-binding Rossmann-like Domain"/>
    <property type="match status" value="1"/>
</dbReference>
<dbReference type="InterPro" id="IPR047109">
    <property type="entry name" value="CAD-like"/>
</dbReference>
<reference evidence="4 6" key="1">
    <citation type="journal article" date="2012" name="Nat. Biotechnol.">
        <title>Reference genome sequence of the model plant Setaria.</title>
        <authorList>
            <person name="Bennetzen J.L."/>
            <person name="Schmutz J."/>
            <person name="Wang H."/>
            <person name="Percifield R."/>
            <person name="Hawkins J."/>
            <person name="Pontaroli A.C."/>
            <person name="Estep M."/>
            <person name="Feng L."/>
            <person name="Vaughn J.N."/>
            <person name="Grimwood J."/>
            <person name="Jenkins J."/>
            <person name="Barry K."/>
            <person name="Lindquist E."/>
            <person name="Hellsten U."/>
            <person name="Deshpande S."/>
            <person name="Wang X."/>
            <person name="Wu X."/>
            <person name="Mitros T."/>
            <person name="Triplett J."/>
            <person name="Yang X."/>
            <person name="Ye C.Y."/>
            <person name="Mauro-Herrera M."/>
            <person name="Wang L."/>
            <person name="Li P."/>
            <person name="Sharma M."/>
            <person name="Sharma R."/>
            <person name="Ronald P.C."/>
            <person name="Panaud O."/>
            <person name="Kellogg E.A."/>
            <person name="Brutnell T.P."/>
            <person name="Doust A.N."/>
            <person name="Tuskan G.A."/>
            <person name="Rokhsar D."/>
            <person name="Devos K.M."/>
        </authorList>
    </citation>
    <scope>NUCLEOTIDE SEQUENCE [LARGE SCALE GENOMIC DNA]</scope>
    <source>
        <strain evidence="6">cv. Yugu1</strain>
        <strain evidence="4">Yugu1</strain>
    </source>
</reference>
<name>K3YB23_SETIT</name>
<proteinExistence type="predicted"/>